<sequence length="49" mass="5810">MGKEAYLKDPASTFAFEHLPFRASQKGSAYAQTWRVRHQRQCHLHQHRT</sequence>
<gene>
    <name evidence="1" type="ORF">METZ01_LOCUS131393</name>
</gene>
<dbReference type="EMBL" id="UINC01018653">
    <property type="protein sequence ID" value="SVA78539.1"/>
    <property type="molecule type" value="Genomic_DNA"/>
</dbReference>
<organism evidence="1">
    <name type="scientific">marine metagenome</name>
    <dbReference type="NCBI Taxonomy" id="408172"/>
    <lineage>
        <taxon>unclassified sequences</taxon>
        <taxon>metagenomes</taxon>
        <taxon>ecological metagenomes</taxon>
    </lineage>
</organism>
<accession>A0A381YNK4</accession>
<name>A0A381YNK4_9ZZZZ</name>
<protein>
    <submittedName>
        <fullName evidence="1">Uncharacterized protein</fullName>
    </submittedName>
</protein>
<dbReference type="AlphaFoldDB" id="A0A381YNK4"/>
<reference evidence="1" key="1">
    <citation type="submission" date="2018-05" db="EMBL/GenBank/DDBJ databases">
        <authorList>
            <person name="Lanie J.A."/>
            <person name="Ng W.-L."/>
            <person name="Kazmierczak K.M."/>
            <person name="Andrzejewski T.M."/>
            <person name="Davidsen T.M."/>
            <person name="Wayne K.J."/>
            <person name="Tettelin H."/>
            <person name="Glass J.I."/>
            <person name="Rusch D."/>
            <person name="Podicherti R."/>
            <person name="Tsui H.-C.T."/>
            <person name="Winkler M.E."/>
        </authorList>
    </citation>
    <scope>NUCLEOTIDE SEQUENCE</scope>
</reference>
<evidence type="ECO:0000313" key="1">
    <source>
        <dbReference type="EMBL" id="SVA78539.1"/>
    </source>
</evidence>
<proteinExistence type="predicted"/>